<dbReference type="Proteomes" id="UP000002385">
    <property type="component" value="Chromosome"/>
</dbReference>
<dbReference type="KEGG" id="mch:Mchl_4776"/>
<dbReference type="HOGENOM" id="CLU_1146149_0_0_5"/>
<proteinExistence type="predicted"/>
<evidence type="ECO:0000313" key="2">
    <source>
        <dbReference type="EMBL" id="ACK85550.1"/>
    </source>
</evidence>
<reference evidence="2 3" key="2">
    <citation type="journal article" date="2012" name="J. Bacteriol.">
        <title>Complete genome sequences of six strains of the genus Methylobacterium.</title>
        <authorList>
            <person name="Marx C.J."/>
            <person name="Bringel F."/>
            <person name="Chistoserdova L."/>
            <person name="Moulin L."/>
            <person name="Farhan Ul Haque M."/>
            <person name="Fleischman D.E."/>
            <person name="Gruffaz C."/>
            <person name="Jourand P."/>
            <person name="Knief C."/>
            <person name="Lee M.C."/>
            <person name="Muller E.E."/>
            <person name="Nadalig T."/>
            <person name="Peyraud R."/>
            <person name="Roselli S."/>
            <person name="Russ L."/>
            <person name="Goodwin L.A."/>
            <person name="Ivanova N."/>
            <person name="Kyrpides N."/>
            <person name="Lajus A."/>
            <person name="Land M.L."/>
            <person name="Medigue C."/>
            <person name="Mikhailova N."/>
            <person name="Nolan M."/>
            <person name="Woyke T."/>
            <person name="Stolyar S."/>
            <person name="Vorholt J.A."/>
            <person name="Vuilleumier S."/>
        </authorList>
    </citation>
    <scope>NUCLEOTIDE SEQUENCE [LARGE SCALE GENOMIC DNA]</scope>
    <source>
        <strain evidence="3">CM4 / NCIMB 13688</strain>
    </source>
</reference>
<evidence type="ECO:0000313" key="3">
    <source>
        <dbReference type="Proteomes" id="UP000002385"/>
    </source>
</evidence>
<feature type="domain" description="SGNH hydrolase-type esterase" evidence="1">
    <location>
        <begin position="78"/>
        <end position="214"/>
    </location>
</feature>
<dbReference type="InterPro" id="IPR036514">
    <property type="entry name" value="SGNH_hydro_sf"/>
</dbReference>
<dbReference type="Pfam" id="PF13472">
    <property type="entry name" value="Lipase_GDSL_2"/>
    <property type="match status" value="1"/>
</dbReference>
<reference evidence="3" key="1">
    <citation type="submission" date="2008-12" db="EMBL/GenBank/DDBJ databases">
        <title>Complete sequence of chromosome of Methylobacterium chloromethanicum CM4.</title>
        <authorList>
            <consortium name="US DOE Joint Genome Institute"/>
            <person name="Lucas S."/>
            <person name="Copeland A."/>
            <person name="Lapidus A."/>
            <person name="Glavina del Rio T."/>
            <person name="Dalin E."/>
            <person name="Tice H."/>
            <person name="Bruce D."/>
            <person name="Goodwin L."/>
            <person name="Pitluck S."/>
            <person name="Chertkov O."/>
            <person name="Brettin T."/>
            <person name="Detter J.C."/>
            <person name="Han C."/>
            <person name="Larimer F."/>
            <person name="Land M."/>
            <person name="Hauser L."/>
            <person name="Kyrpides N."/>
            <person name="Mikhailova N."/>
            <person name="Marx C."/>
            <person name="Richardson P."/>
        </authorList>
    </citation>
    <scope>NUCLEOTIDE SEQUENCE [LARGE SCALE GENOMIC DNA]</scope>
    <source>
        <strain evidence="3">CM4 / NCIMB 13688</strain>
    </source>
</reference>
<protein>
    <submittedName>
        <fullName evidence="2">GDSL family lipase</fullName>
    </submittedName>
</protein>
<accession>B7KRM3</accession>
<dbReference type="CDD" id="cd00229">
    <property type="entry name" value="SGNH_hydrolase"/>
    <property type="match status" value="1"/>
</dbReference>
<sequence>MPLSRFRFLCALGLIAAGTSGVGLLVLNKTSLVERHVEARLPVIATDMLTSPSGAVLLAGNSHAEIAGHSGLPSCTPWMNAGIAGTKARNYRTAIERIKAPARFRSAVLFIGTNDIMRRDNPLSQSSKMRFAADVSHILGWLRGRADEVIVAAVPPIGAAATRRREPAAVSVYSDILRRLCQSSGCRFEDPFIGIRGDGNGLAGDEALPDAIHLADYPAMLHILNICHDIGRHSLVSPATWK</sequence>
<dbReference type="AlphaFoldDB" id="B7KRM3"/>
<name>B7KRM3_METC4</name>
<gene>
    <name evidence="2" type="ordered locus">Mchl_4776</name>
</gene>
<dbReference type="EMBL" id="CP001298">
    <property type="protein sequence ID" value="ACK85550.1"/>
    <property type="molecule type" value="Genomic_DNA"/>
</dbReference>
<dbReference type="Gene3D" id="3.40.50.1110">
    <property type="entry name" value="SGNH hydrolase"/>
    <property type="match status" value="1"/>
</dbReference>
<dbReference type="SUPFAM" id="SSF52266">
    <property type="entry name" value="SGNH hydrolase"/>
    <property type="match status" value="1"/>
</dbReference>
<dbReference type="GO" id="GO:0016788">
    <property type="term" value="F:hydrolase activity, acting on ester bonds"/>
    <property type="evidence" value="ECO:0007669"/>
    <property type="project" value="UniProtKB-ARBA"/>
</dbReference>
<organism evidence="2 3">
    <name type="scientific">Methylorubrum extorquens (strain CM4 / NCIMB 13688)</name>
    <name type="common">Methylobacterium extorquens</name>
    <dbReference type="NCBI Taxonomy" id="440085"/>
    <lineage>
        <taxon>Bacteria</taxon>
        <taxon>Pseudomonadati</taxon>
        <taxon>Pseudomonadota</taxon>
        <taxon>Alphaproteobacteria</taxon>
        <taxon>Hyphomicrobiales</taxon>
        <taxon>Methylobacteriaceae</taxon>
        <taxon>Methylorubrum</taxon>
    </lineage>
</organism>
<dbReference type="InterPro" id="IPR013830">
    <property type="entry name" value="SGNH_hydro"/>
</dbReference>
<evidence type="ECO:0000259" key="1">
    <source>
        <dbReference type="Pfam" id="PF13472"/>
    </source>
</evidence>